<organism evidence="2 3">
    <name type="scientific">Gymnopilus junonius</name>
    <name type="common">Spectacular rustgill mushroom</name>
    <name type="synonym">Gymnopilus spectabilis subsp. junonius</name>
    <dbReference type="NCBI Taxonomy" id="109634"/>
    <lineage>
        <taxon>Eukaryota</taxon>
        <taxon>Fungi</taxon>
        <taxon>Dikarya</taxon>
        <taxon>Basidiomycota</taxon>
        <taxon>Agaricomycotina</taxon>
        <taxon>Agaricomycetes</taxon>
        <taxon>Agaricomycetidae</taxon>
        <taxon>Agaricales</taxon>
        <taxon>Agaricineae</taxon>
        <taxon>Hymenogastraceae</taxon>
        <taxon>Gymnopilus</taxon>
    </lineage>
</organism>
<dbReference type="AlphaFoldDB" id="A0A9P5TEH8"/>
<dbReference type="EMBL" id="JADNYJ010000499">
    <property type="protein sequence ID" value="KAF8869074.1"/>
    <property type="molecule type" value="Genomic_DNA"/>
</dbReference>
<evidence type="ECO:0000256" key="1">
    <source>
        <dbReference type="SAM" id="MobiDB-lite"/>
    </source>
</evidence>
<evidence type="ECO:0000313" key="3">
    <source>
        <dbReference type="Proteomes" id="UP000724874"/>
    </source>
</evidence>
<name>A0A9P5TEH8_GYMJU</name>
<evidence type="ECO:0000313" key="2">
    <source>
        <dbReference type="EMBL" id="KAF8869074.1"/>
    </source>
</evidence>
<protein>
    <submittedName>
        <fullName evidence="2">Uncharacterized protein</fullName>
    </submittedName>
</protein>
<feature type="region of interest" description="Disordered" evidence="1">
    <location>
        <begin position="70"/>
        <end position="127"/>
    </location>
</feature>
<feature type="compositionally biased region" description="Polar residues" evidence="1">
    <location>
        <begin position="92"/>
        <end position="111"/>
    </location>
</feature>
<gene>
    <name evidence="2" type="ORF">CPB84DRAFT_1856785</name>
</gene>
<comment type="caution">
    <text evidence="2">The sequence shown here is derived from an EMBL/GenBank/DDBJ whole genome shotgun (WGS) entry which is preliminary data.</text>
</comment>
<accession>A0A9P5TEH8</accession>
<reference evidence="2" key="1">
    <citation type="submission" date="2020-11" db="EMBL/GenBank/DDBJ databases">
        <authorList>
            <consortium name="DOE Joint Genome Institute"/>
            <person name="Ahrendt S."/>
            <person name="Riley R."/>
            <person name="Andreopoulos W."/>
            <person name="LaButti K."/>
            <person name="Pangilinan J."/>
            <person name="Ruiz-duenas F.J."/>
            <person name="Barrasa J.M."/>
            <person name="Sanchez-Garcia M."/>
            <person name="Camarero S."/>
            <person name="Miyauchi S."/>
            <person name="Serrano A."/>
            <person name="Linde D."/>
            <person name="Babiker R."/>
            <person name="Drula E."/>
            <person name="Ayuso-Fernandez I."/>
            <person name="Pacheco R."/>
            <person name="Padilla G."/>
            <person name="Ferreira P."/>
            <person name="Barriuso J."/>
            <person name="Kellner H."/>
            <person name="Castanera R."/>
            <person name="Alfaro M."/>
            <person name="Ramirez L."/>
            <person name="Pisabarro A.G."/>
            <person name="Kuo A."/>
            <person name="Tritt A."/>
            <person name="Lipzen A."/>
            <person name="He G."/>
            <person name="Yan M."/>
            <person name="Ng V."/>
            <person name="Cullen D."/>
            <person name="Martin F."/>
            <person name="Rosso M.-N."/>
            <person name="Henrissat B."/>
            <person name="Hibbett D."/>
            <person name="Martinez A.T."/>
            <person name="Grigoriev I.V."/>
        </authorList>
    </citation>
    <scope>NUCLEOTIDE SEQUENCE</scope>
    <source>
        <strain evidence="2">AH 44721</strain>
    </source>
</reference>
<keyword evidence="3" id="KW-1185">Reference proteome</keyword>
<sequence length="189" mass="21123">MSDMDIVQDEQSSVKVESDVEMTIHIPVKVTAVGTSKLYLIYKVTYIYIDAEDSDCSDEVVILPQTGKCKKVHDSSMDETPPTKKQKLGKGATQNTPVPKTAKSLSNSAPTRQHADSRRTSMSSTKIAASKEGTSCLNCSSRKAVSHVWHVVEPEEDTKCWDEFFGNKSNQKQFLNPWDPTYEPLFIFL</sequence>
<proteinExistence type="predicted"/>
<dbReference type="Proteomes" id="UP000724874">
    <property type="component" value="Unassembled WGS sequence"/>
</dbReference>